<protein>
    <recommendedName>
        <fullName evidence="3">Lipoyl-binding domain-containing protein</fullName>
    </recommendedName>
</protein>
<organism evidence="4 5">
    <name type="scientific">Haloferula sargassicola</name>
    <dbReference type="NCBI Taxonomy" id="490096"/>
    <lineage>
        <taxon>Bacteria</taxon>
        <taxon>Pseudomonadati</taxon>
        <taxon>Verrucomicrobiota</taxon>
        <taxon>Verrucomicrobiia</taxon>
        <taxon>Verrucomicrobiales</taxon>
        <taxon>Verrucomicrobiaceae</taxon>
        <taxon>Haloferula</taxon>
    </lineage>
</organism>
<keyword evidence="1" id="KW-0092">Biotin</keyword>
<dbReference type="CDD" id="cd06850">
    <property type="entry name" value="biotinyl_domain"/>
    <property type="match status" value="1"/>
</dbReference>
<dbReference type="EMBL" id="BAABRI010000033">
    <property type="protein sequence ID" value="GAA5484722.1"/>
    <property type="molecule type" value="Genomic_DNA"/>
</dbReference>
<dbReference type="InterPro" id="IPR000089">
    <property type="entry name" value="Biotin_lipoyl"/>
</dbReference>
<comment type="caution">
    <text evidence="4">The sequence shown here is derived from an EMBL/GenBank/DDBJ whole genome shotgun (WGS) entry which is preliminary data.</text>
</comment>
<dbReference type="SUPFAM" id="SSF51230">
    <property type="entry name" value="Single hybrid motif"/>
    <property type="match status" value="1"/>
</dbReference>
<evidence type="ECO:0000313" key="5">
    <source>
        <dbReference type="Proteomes" id="UP001476282"/>
    </source>
</evidence>
<name>A0ABP9UTG7_9BACT</name>
<dbReference type="Gene3D" id="2.40.50.100">
    <property type="match status" value="1"/>
</dbReference>
<feature type="compositionally biased region" description="Low complexity" evidence="2">
    <location>
        <begin position="34"/>
        <end position="45"/>
    </location>
</feature>
<sequence length="130" mass="12832">MKQLRITVDGKTYDVQVEILGEESGPVQPLVGTPARSASVAAPAAAPAPAPKPAAAAPSGDGSLVSPLAAVVVSVDVAVGQTVAAGQQVLTLEAMKMNTVVSATSAGTVKSIAVKQGDSVDEGQELMVIA</sequence>
<reference evidence="4 5" key="1">
    <citation type="submission" date="2024-02" db="EMBL/GenBank/DDBJ databases">
        <title>Haloferula sargassicola NBRC 104335.</title>
        <authorList>
            <person name="Ichikawa N."/>
            <person name="Katano-Makiyama Y."/>
            <person name="Hidaka K."/>
        </authorList>
    </citation>
    <scope>NUCLEOTIDE SEQUENCE [LARGE SCALE GENOMIC DNA]</scope>
    <source>
        <strain evidence="4 5">NBRC 104335</strain>
    </source>
</reference>
<dbReference type="PROSITE" id="PS50968">
    <property type="entry name" value="BIOTINYL_LIPOYL"/>
    <property type="match status" value="1"/>
</dbReference>
<keyword evidence="5" id="KW-1185">Reference proteome</keyword>
<gene>
    <name evidence="4" type="ORF">Hsar01_03968</name>
</gene>
<dbReference type="InterPro" id="IPR011053">
    <property type="entry name" value="Single_hybrid_motif"/>
</dbReference>
<feature type="domain" description="Lipoyl-binding" evidence="3">
    <location>
        <begin position="52"/>
        <end position="130"/>
    </location>
</feature>
<dbReference type="Proteomes" id="UP001476282">
    <property type="component" value="Unassembled WGS sequence"/>
</dbReference>
<evidence type="ECO:0000256" key="1">
    <source>
        <dbReference type="ARBA" id="ARBA00023267"/>
    </source>
</evidence>
<dbReference type="InterPro" id="IPR050709">
    <property type="entry name" value="Biotin_Carboxyl_Carrier/Decarb"/>
</dbReference>
<evidence type="ECO:0000256" key="2">
    <source>
        <dbReference type="SAM" id="MobiDB-lite"/>
    </source>
</evidence>
<dbReference type="PANTHER" id="PTHR45266:SF3">
    <property type="entry name" value="OXALOACETATE DECARBOXYLASE ALPHA CHAIN"/>
    <property type="match status" value="1"/>
</dbReference>
<dbReference type="InterPro" id="IPR001882">
    <property type="entry name" value="Biotin_BS"/>
</dbReference>
<evidence type="ECO:0000259" key="3">
    <source>
        <dbReference type="PROSITE" id="PS50968"/>
    </source>
</evidence>
<dbReference type="RefSeq" id="WP_353568829.1">
    <property type="nucleotide sequence ID" value="NZ_BAABRI010000033.1"/>
</dbReference>
<evidence type="ECO:0000313" key="4">
    <source>
        <dbReference type="EMBL" id="GAA5484722.1"/>
    </source>
</evidence>
<dbReference type="Pfam" id="PF00364">
    <property type="entry name" value="Biotin_lipoyl"/>
    <property type="match status" value="1"/>
</dbReference>
<dbReference type="PROSITE" id="PS00188">
    <property type="entry name" value="BIOTIN"/>
    <property type="match status" value="1"/>
</dbReference>
<dbReference type="PANTHER" id="PTHR45266">
    <property type="entry name" value="OXALOACETATE DECARBOXYLASE ALPHA CHAIN"/>
    <property type="match status" value="1"/>
</dbReference>
<feature type="region of interest" description="Disordered" evidence="2">
    <location>
        <begin position="25"/>
        <end position="60"/>
    </location>
</feature>
<accession>A0ABP9UTG7</accession>
<proteinExistence type="predicted"/>